<dbReference type="InterPro" id="IPR000577">
    <property type="entry name" value="Carb_kinase_FGGY"/>
</dbReference>
<feature type="binding site" evidence="9">
    <location>
        <position position="266"/>
    </location>
    <ligand>
        <name>ADP</name>
        <dbReference type="ChEBI" id="CHEBI:456216"/>
    </ligand>
</feature>
<feature type="binding site" evidence="9">
    <location>
        <position position="83"/>
    </location>
    <ligand>
        <name>glycerol</name>
        <dbReference type="ChEBI" id="CHEBI:17754"/>
    </ligand>
</feature>
<dbReference type="PIRSF" id="PIRSF000538">
    <property type="entry name" value="GlpK"/>
    <property type="match status" value="1"/>
</dbReference>
<dbReference type="CDD" id="cd07786">
    <property type="entry name" value="FGGY_EcGK_like"/>
    <property type="match status" value="1"/>
</dbReference>
<gene>
    <name evidence="9 13" type="primary">glpK</name>
    <name evidence="13" type="ORF">FIV42_19040</name>
</gene>
<feature type="binding site" evidence="9">
    <location>
        <position position="82"/>
    </location>
    <ligand>
        <name>sn-glycerol 3-phosphate</name>
        <dbReference type="ChEBI" id="CHEBI:57597"/>
    </ligand>
</feature>
<feature type="binding site" evidence="9">
    <location>
        <position position="414"/>
    </location>
    <ligand>
        <name>ADP</name>
        <dbReference type="ChEBI" id="CHEBI:456216"/>
    </ligand>
</feature>
<evidence type="ECO:0000313" key="14">
    <source>
        <dbReference type="Proteomes" id="UP000315995"/>
    </source>
</evidence>
<feature type="binding site" evidence="9">
    <location>
        <position position="410"/>
    </location>
    <ligand>
        <name>ATP</name>
        <dbReference type="ChEBI" id="CHEBI:30616"/>
    </ligand>
</feature>
<dbReference type="InterPro" id="IPR043129">
    <property type="entry name" value="ATPase_NBD"/>
</dbReference>
<feature type="binding site" evidence="9">
    <location>
        <position position="410"/>
    </location>
    <ligand>
        <name>ADP</name>
        <dbReference type="ChEBI" id="CHEBI:456216"/>
    </ligand>
</feature>
<comment type="caution">
    <text evidence="9">Lacks conserved residue(s) required for the propagation of feature annotation.</text>
</comment>
<evidence type="ECO:0000256" key="4">
    <source>
        <dbReference type="ARBA" id="ARBA00022741"/>
    </source>
</evidence>
<dbReference type="InterPro" id="IPR005999">
    <property type="entry name" value="Glycerol_kin"/>
</dbReference>
<keyword evidence="7 9" id="KW-0067">ATP-binding</keyword>
<dbReference type="Gene3D" id="3.30.420.40">
    <property type="match status" value="2"/>
</dbReference>
<feature type="domain" description="Carbohydrate kinase FGGY C-terminal" evidence="12">
    <location>
        <begin position="260"/>
        <end position="449"/>
    </location>
</feature>
<evidence type="ECO:0000256" key="10">
    <source>
        <dbReference type="RuleBase" id="RU003733"/>
    </source>
</evidence>
<comment type="pathway">
    <text evidence="1 9">Polyol metabolism; glycerol degradation via glycerol kinase pathway; sn-glycerol 3-phosphate from glycerol: step 1/1.</text>
</comment>
<dbReference type="InterPro" id="IPR018485">
    <property type="entry name" value="FGGY_C"/>
</dbReference>
<proteinExistence type="inferred from homology"/>
<dbReference type="Proteomes" id="UP000315995">
    <property type="component" value="Chromosome"/>
</dbReference>
<evidence type="ECO:0000256" key="2">
    <source>
        <dbReference type="ARBA" id="ARBA00009156"/>
    </source>
</evidence>
<organism evidence="13 14">
    <name type="scientific">Persicimonas caeni</name>
    <dbReference type="NCBI Taxonomy" id="2292766"/>
    <lineage>
        <taxon>Bacteria</taxon>
        <taxon>Deltaproteobacteria</taxon>
        <taxon>Bradymonadales</taxon>
        <taxon>Bradymonadaceae</taxon>
        <taxon>Persicimonas</taxon>
    </lineage>
</organism>
<feature type="binding site" evidence="9">
    <location>
        <position position="313"/>
    </location>
    <ligand>
        <name>ATP</name>
        <dbReference type="ChEBI" id="CHEBI:30616"/>
    </ligand>
</feature>
<dbReference type="OrthoDB" id="9805576at2"/>
<evidence type="ECO:0000256" key="5">
    <source>
        <dbReference type="ARBA" id="ARBA00022777"/>
    </source>
</evidence>
<dbReference type="NCBIfam" id="TIGR01311">
    <property type="entry name" value="glycerol_kin"/>
    <property type="match status" value="1"/>
</dbReference>
<keyword evidence="6 9" id="KW-0319">Glycerol metabolism</keyword>
<feature type="domain" description="Carbohydrate kinase FGGY N-terminal" evidence="11">
    <location>
        <begin position="5"/>
        <end position="251"/>
    </location>
</feature>
<dbReference type="AlphaFoldDB" id="A0A4Y6PWQ0"/>
<dbReference type="GO" id="GO:0006072">
    <property type="term" value="P:glycerol-3-phosphate metabolic process"/>
    <property type="evidence" value="ECO:0007669"/>
    <property type="project" value="InterPro"/>
</dbReference>
<accession>A0A5B8YBX9</accession>
<dbReference type="GO" id="GO:0019563">
    <property type="term" value="P:glycerol catabolic process"/>
    <property type="evidence" value="ECO:0007669"/>
    <property type="project" value="UniProtKB-UniRule"/>
</dbReference>
<comment type="similarity">
    <text evidence="2 9 10">Belongs to the FGGY kinase family.</text>
</comment>
<protein>
    <recommendedName>
        <fullName evidence="9">Glycerol kinase</fullName>
        <ecNumber evidence="9">2.7.1.30</ecNumber>
    </recommendedName>
    <alternativeName>
        <fullName evidence="9">ATP:glycerol 3-phosphotransferase</fullName>
    </alternativeName>
    <alternativeName>
        <fullName evidence="9">Glycerokinase</fullName>
        <shortName evidence="9">GK</shortName>
    </alternativeName>
</protein>
<keyword evidence="4 9" id="KW-0547">Nucleotide-binding</keyword>
<dbReference type="EC" id="2.7.1.30" evidence="9"/>
<feature type="binding site" evidence="9">
    <location>
        <position position="134"/>
    </location>
    <ligand>
        <name>glycerol</name>
        <dbReference type="ChEBI" id="CHEBI:17754"/>
    </ligand>
</feature>
<dbReference type="EMBL" id="CP041186">
    <property type="protein sequence ID" value="QDG52761.1"/>
    <property type="molecule type" value="Genomic_DNA"/>
</dbReference>
<evidence type="ECO:0000259" key="12">
    <source>
        <dbReference type="Pfam" id="PF02782"/>
    </source>
</evidence>
<evidence type="ECO:0000256" key="1">
    <source>
        <dbReference type="ARBA" id="ARBA00005190"/>
    </source>
</evidence>
<keyword evidence="3 9" id="KW-0808">Transferase</keyword>
<evidence type="ECO:0000256" key="6">
    <source>
        <dbReference type="ARBA" id="ARBA00022798"/>
    </source>
</evidence>
<dbReference type="PANTHER" id="PTHR10196">
    <property type="entry name" value="SUGAR KINASE"/>
    <property type="match status" value="1"/>
</dbReference>
<comment type="function">
    <text evidence="9">Key enzyme in the regulation of glycerol uptake and metabolism. Catalyzes the phosphorylation of glycerol to yield sn-glycerol 3-phosphate.</text>
</comment>
<feature type="binding site" evidence="9">
    <location>
        <position position="244"/>
    </location>
    <ligand>
        <name>glycerol</name>
        <dbReference type="ChEBI" id="CHEBI:17754"/>
    </ligand>
</feature>
<comment type="activity regulation">
    <text evidence="9">Inhibited by fructose 1,6-bisphosphate (FBP).</text>
</comment>
<dbReference type="SUPFAM" id="SSF53067">
    <property type="entry name" value="Actin-like ATPase domain"/>
    <property type="match status" value="2"/>
</dbReference>
<dbReference type="FunFam" id="3.30.420.40:FF:000008">
    <property type="entry name" value="Glycerol kinase"/>
    <property type="match status" value="1"/>
</dbReference>
<dbReference type="GO" id="GO:0005524">
    <property type="term" value="F:ATP binding"/>
    <property type="evidence" value="ECO:0007669"/>
    <property type="project" value="UniProtKB-UniRule"/>
</dbReference>
<dbReference type="InterPro" id="IPR018483">
    <property type="entry name" value="Carb_kinase_FGGY_CS"/>
</dbReference>
<dbReference type="NCBIfam" id="NF000756">
    <property type="entry name" value="PRK00047.1"/>
    <property type="match status" value="1"/>
</dbReference>
<accession>A0A4Y6PWQ0</accession>
<reference evidence="13 14" key="1">
    <citation type="submission" date="2019-06" db="EMBL/GenBank/DDBJ databases">
        <title>Persicimonas caeni gen. nov., sp. nov., a predatory bacterium isolated from solar saltern.</title>
        <authorList>
            <person name="Wang S."/>
        </authorList>
    </citation>
    <scope>NUCLEOTIDE SEQUENCE [LARGE SCALE GENOMIC DNA]</scope>
    <source>
        <strain evidence="13 14">YN101</strain>
    </source>
</reference>
<dbReference type="GO" id="GO:0005829">
    <property type="term" value="C:cytosol"/>
    <property type="evidence" value="ECO:0007669"/>
    <property type="project" value="UniProtKB-ARBA"/>
</dbReference>
<feature type="binding site" evidence="9">
    <location>
        <position position="82"/>
    </location>
    <ligand>
        <name>glycerol</name>
        <dbReference type="ChEBI" id="CHEBI:17754"/>
    </ligand>
</feature>
<feature type="binding site" evidence="9">
    <location>
        <position position="245"/>
    </location>
    <ligand>
        <name>glycerol</name>
        <dbReference type="ChEBI" id="CHEBI:17754"/>
    </ligand>
</feature>
<feature type="binding site" evidence="9">
    <location>
        <position position="13"/>
    </location>
    <ligand>
        <name>ATP</name>
        <dbReference type="ChEBI" id="CHEBI:30616"/>
    </ligand>
</feature>
<evidence type="ECO:0000313" key="13">
    <source>
        <dbReference type="EMBL" id="QDG52761.1"/>
    </source>
</evidence>
<feature type="binding site" evidence="9">
    <location>
        <position position="12"/>
    </location>
    <ligand>
        <name>sn-glycerol 3-phosphate</name>
        <dbReference type="ChEBI" id="CHEBI:57597"/>
    </ligand>
</feature>
<feature type="binding site" evidence="9">
    <location>
        <position position="83"/>
    </location>
    <ligand>
        <name>sn-glycerol 3-phosphate</name>
        <dbReference type="ChEBI" id="CHEBI:57597"/>
    </ligand>
</feature>
<evidence type="ECO:0000259" key="11">
    <source>
        <dbReference type="Pfam" id="PF00370"/>
    </source>
</evidence>
<dbReference type="GO" id="GO:0004370">
    <property type="term" value="F:glycerol kinase activity"/>
    <property type="evidence" value="ECO:0007669"/>
    <property type="project" value="UniProtKB-UniRule"/>
</dbReference>
<dbReference type="RefSeq" id="WP_141199226.1">
    <property type="nucleotide sequence ID" value="NZ_CP041186.1"/>
</dbReference>
<dbReference type="Pfam" id="PF02782">
    <property type="entry name" value="FGGY_C"/>
    <property type="match status" value="1"/>
</dbReference>
<keyword evidence="5 9" id="KW-0418">Kinase</keyword>
<keyword evidence="14" id="KW-1185">Reference proteome</keyword>
<feature type="binding site" evidence="9">
    <location>
        <position position="134"/>
    </location>
    <ligand>
        <name>sn-glycerol 3-phosphate</name>
        <dbReference type="ChEBI" id="CHEBI:57597"/>
    </ligand>
</feature>
<evidence type="ECO:0000256" key="9">
    <source>
        <dbReference type="HAMAP-Rule" id="MF_00186"/>
    </source>
</evidence>
<feature type="binding site" evidence="9">
    <location>
        <position position="309"/>
    </location>
    <ligand>
        <name>ADP</name>
        <dbReference type="ChEBI" id="CHEBI:456216"/>
    </ligand>
</feature>
<sequence length="492" mass="54280">MSRFICAIDQGTTGTTVIILDDELRIRAKVNKEFEQIYPRPSWVEHNPEAIWQSTLATLAEATRVAQITENDIAAIGITNQRETTVVWDKKTGEPIHNAIVWQDRRTRGRIQQLIDDGNEKWVQKRTGLLLDPYFSGTKVEWILDHVDGARARAQAGELAFGTIDSFLLWRLTGGQVHKTDASNASRTLLMNLDEIAWDDELLELFNVPRPMLPEIASNSEVYGVTHGVPGIKDGTPICGMAGDQHAALFGQCCFEPGEAKCTYGTGAFLLMNVGHERVHSQHRLLSTMGWQLDGEVTYAMEGSAFIAGAMVQWLRDGLGIIEESHEIEALARTVDSSGEIVAVPALSGLGAPHWRPSARGVIWGLTRGTTDAHIARAALEGIALQNVDILHAMENDSGDKLVQLKVDGGATANNLLMQMQADFLGRKIVRPAITETTALGAALFAGLAEGIFKNLDQIRDEWRVDREFDPQIDAATREMHLDLWHEGLKRV</sequence>
<dbReference type="PANTHER" id="PTHR10196:SF69">
    <property type="entry name" value="GLYCEROL KINASE"/>
    <property type="match status" value="1"/>
</dbReference>
<name>A0A4Y6PWQ0_PERCE</name>
<dbReference type="InterPro" id="IPR018484">
    <property type="entry name" value="FGGY_N"/>
</dbReference>
<evidence type="ECO:0000256" key="7">
    <source>
        <dbReference type="ARBA" id="ARBA00022840"/>
    </source>
</evidence>
<dbReference type="PROSITE" id="PS00445">
    <property type="entry name" value="FGGY_KINASES_2"/>
    <property type="match status" value="1"/>
</dbReference>
<feature type="binding site" evidence="9">
    <location>
        <position position="309"/>
    </location>
    <ligand>
        <name>ATP</name>
        <dbReference type="ChEBI" id="CHEBI:30616"/>
    </ligand>
</feature>
<feature type="binding site" evidence="9">
    <location>
        <position position="266"/>
    </location>
    <ligand>
        <name>ATP</name>
        <dbReference type="ChEBI" id="CHEBI:30616"/>
    </ligand>
</feature>
<dbReference type="HAMAP" id="MF_00186">
    <property type="entry name" value="Glycerol_kin"/>
    <property type="match status" value="1"/>
</dbReference>
<feature type="binding site" evidence="9">
    <location>
        <position position="12"/>
    </location>
    <ligand>
        <name>ATP</name>
        <dbReference type="ChEBI" id="CHEBI:30616"/>
    </ligand>
</feature>
<dbReference type="FunFam" id="3.30.420.40:FF:000007">
    <property type="entry name" value="Glycerol kinase"/>
    <property type="match status" value="1"/>
</dbReference>
<dbReference type="PROSITE" id="PS00933">
    <property type="entry name" value="FGGY_KINASES_1"/>
    <property type="match status" value="1"/>
</dbReference>
<feature type="binding site" evidence="9">
    <location>
        <position position="244"/>
    </location>
    <ligand>
        <name>sn-glycerol 3-phosphate</name>
        <dbReference type="ChEBI" id="CHEBI:57597"/>
    </ligand>
</feature>
<dbReference type="Pfam" id="PF00370">
    <property type="entry name" value="FGGY_N"/>
    <property type="match status" value="1"/>
</dbReference>
<comment type="catalytic activity">
    <reaction evidence="8 9">
        <text>glycerol + ATP = sn-glycerol 3-phosphate + ADP + H(+)</text>
        <dbReference type="Rhea" id="RHEA:21644"/>
        <dbReference type="ChEBI" id="CHEBI:15378"/>
        <dbReference type="ChEBI" id="CHEBI:17754"/>
        <dbReference type="ChEBI" id="CHEBI:30616"/>
        <dbReference type="ChEBI" id="CHEBI:57597"/>
        <dbReference type="ChEBI" id="CHEBI:456216"/>
        <dbReference type="EC" id="2.7.1.30"/>
    </reaction>
</comment>
<feature type="binding site" evidence="9">
    <location>
        <position position="12"/>
    </location>
    <ligand>
        <name>ADP</name>
        <dbReference type="ChEBI" id="CHEBI:456216"/>
    </ligand>
</feature>
<evidence type="ECO:0000256" key="3">
    <source>
        <dbReference type="ARBA" id="ARBA00022679"/>
    </source>
</evidence>
<dbReference type="UniPathway" id="UPA00618">
    <property type="reaction ID" value="UER00672"/>
</dbReference>
<evidence type="ECO:0000256" key="8">
    <source>
        <dbReference type="ARBA" id="ARBA00052101"/>
    </source>
</evidence>